<reference evidence="5" key="1">
    <citation type="submission" date="2021-07" db="EMBL/GenBank/DDBJ databases">
        <authorList>
            <person name="Catto M.A."/>
            <person name="Jacobson A."/>
            <person name="Kennedy G."/>
            <person name="Labadie P."/>
            <person name="Hunt B.G."/>
            <person name="Srinivasan R."/>
        </authorList>
    </citation>
    <scope>NUCLEOTIDE SEQUENCE</scope>
    <source>
        <strain evidence="5">PL_HMW_Pooled</strain>
        <tissue evidence="5">Head</tissue>
    </source>
</reference>
<keyword evidence="1" id="KW-0547">Nucleotide-binding</keyword>
<feature type="compositionally biased region" description="Basic residues" evidence="2">
    <location>
        <begin position="12"/>
        <end position="23"/>
    </location>
</feature>
<dbReference type="GO" id="GO:0016787">
    <property type="term" value="F:hydrolase activity"/>
    <property type="evidence" value="ECO:0007669"/>
    <property type="project" value="UniProtKB-KW"/>
</dbReference>
<feature type="domain" description="DUF6570" evidence="4">
    <location>
        <begin position="99"/>
        <end position="136"/>
    </location>
</feature>
<dbReference type="GO" id="GO:0005524">
    <property type="term" value="F:ATP binding"/>
    <property type="evidence" value="ECO:0007669"/>
    <property type="project" value="UniProtKB-KW"/>
</dbReference>
<dbReference type="GO" id="GO:0006281">
    <property type="term" value="P:DNA repair"/>
    <property type="evidence" value="ECO:0007669"/>
    <property type="project" value="UniProtKB-KW"/>
</dbReference>
<dbReference type="SUPFAM" id="SSF52540">
    <property type="entry name" value="P-loop containing nucleoside triphosphate hydrolases"/>
    <property type="match status" value="1"/>
</dbReference>
<dbReference type="Pfam" id="PF20209">
    <property type="entry name" value="DUF6570"/>
    <property type="match status" value="1"/>
</dbReference>
<dbReference type="AlphaFoldDB" id="A0AAE1GZD5"/>
<name>A0AAE1GZD5_9NEOP</name>
<evidence type="ECO:0000313" key="6">
    <source>
        <dbReference type="Proteomes" id="UP001219518"/>
    </source>
</evidence>
<evidence type="ECO:0000256" key="2">
    <source>
        <dbReference type="SAM" id="MobiDB-lite"/>
    </source>
</evidence>
<dbReference type="EMBL" id="JAHWGI010000270">
    <property type="protein sequence ID" value="KAK3911506.1"/>
    <property type="molecule type" value="Genomic_DNA"/>
</dbReference>
<dbReference type="Pfam" id="PF05970">
    <property type="entry name" value="PIF1"/>
    <property type="match status" value="1"/>
</dbReference>
<comment type="catalytic activity">
    <reaction evidence="1">
        <text>ATP + H2O = ADP + phosphate + H(+)</text>
        <dbReference type="Rhea" id="RHEA:13065"/>
        <dbReference type="ChEBI" id="CHEBI:15377"/>
        <dbReference type="ChEBI" id="CHEBI:15378"/>
        <dbReference type="ChEBI" id="CHEBI:30616"/>
        <dbReference type="ChEBI" id="CHEBI:43474"/>
        <dbReference type="ChEBI" id="CHEBI:456216"/>
        <dbReference type="EC" id="5.6.2.3"/>
    </reaction>
</comment>
<comment type="similarity">
    <text evidence="1">Belongs to the helicase family.</text>
</comment>
<feature type="domain" description="DNA helicase Pif1-like DEAD-box helicase" evidence="3">
    <location>
        <begin position="746"/>
        <end position="919"/>
    </location>
</feature>
<protein>
    <recommendedName>
        <fullName evidence="1">ATP-dependent DNA helicase</fullName>
        <ecNumber evidence="1">5.6.2.3</ecNumber>
    </recommendedName>
</protein>
<comment type="caution">
    <text evidence="5">The sequence shown here is derived from an EMBL/GenBank/DDBJ whole genome shotgun (WGS) entry which is preliminary data.</text>
</comment>
<accession>A0AAE1GZD5</accession>
<comment type="cofactor">
    <cofactor evidence="1">
        <name>Mg(2+)</name>
        <dbReference type="ChEBI" id="CHEBI:18420"/>
    </cofactor>
</comment>
<evidence type="ECO:0000259" key="3">
    <source>
        <dbReference type="Pfam" id="PF05970"/>
    </source>
</evidence>
<dbReference type="InterPro" id="IPR027417">
    <property type="entry name" value="P-loop_NTPase"/>
</dbReference>
<dbReference type="EC" id="5.6.2.3" evidence="1"/>
<gene>
    <name evidence="5" type="ORF">KUF71_021234</name>
</gene>
<dbReference type="PANTHER" id="PTHR47642">
    <property type="entry name" value="ATP-DEPENDENT DNA HELICASE"/>
    <property type="match status" value="1"/>
</dbReference>
<keyword evidence="6" id="KW-1185">Reference proteome</keyword>
<dbReference type="GO" id="GO:0000723">
    <property type="term" value="P:telomere maintenance"/>
    <property type="evidence" value="ECO:0007669"/>
    <property type="project" value="InterPro"/>
</dbReference>
<keyword evidence="1" id="KW-0234">DNA repair</keyword>
<proteinExistence type="inferred from homology"/>
<dbReference type="PANTHER" id="PTHR47642:SF5">
    <property type="entry name" value="ATP-DEPENDENT DNA HELICASE"/>
    <property type="match status" value="1"/>
</dbReference>
<keyword evidence="1" id="KW-0378">Hydrolase</keyword>
<keyword evidence="1" id="KW-0233">DNA recombination</keyword>
<dbReference type="GO" id="GO:0043139">
    <property type="term" value="F:5'-3' DNA helicase activity"/>
    <property type="evidence" value="ECO:0007669"/>
    <property type="project" value="UniProtKB-EC"/>
</dbReference>
<dbReference type="InterPro" id="IPR051055">
    <property type="entry name" value="PIF1_helicase"/>
</dbReference>
<dbReference type="InterPro" id="IPR046700">
    <property type="entry name" value="DUF6570"/>
</dbReference>
<dbReference type="Proteomes" id="UP001219518">
    <property type="component" value="Unassembled WGS sequence"/>
</dbReference>
<dbReference type="InterPro" id="IPR010285">
    <property type="entry name" value="DNA_helicase_pif1-like_DEAD"/>
</dbReference>
<reference evidence="5" key="2">
    <citation type="journal article" date="2023" name="BMC Genomics">
        <title>Pest status, molecular evolution, and epigenetic factors derived from the genome assembly of Frankliniella fusca, a thysanopteran phytovirus vector.</title>
        <authorList>
            <person name="Catto M.A."/>
            <person name="Labadie P.E."/>
            <person name="Jacobson A.L."/>
            <person name="Kennedy G.G."/>
            <person name="Srinivasan R."/>
            <person name="Hunt B.G."/>
        </authorList>
    </citation>
    <scope>NUCLEOTIDE SEQUENCE</scope>
    <source>
        <strain evidence="5">PL_HMW_Pooled</strain>
    </source>
</reference>
<feature type="compositionally biased region" description="Basic and acidic residues" evidence="2">
    <location>
        <begin position="24"/>
        <end position="34"/>
    </location>
</feature>
<sequence>MDSADSEDDKRNKAKNRQRKRREKISDEEREMKRFRDREYRKKKRMCEGYLEDGEEETESSSGFKSERLRLSEMKKKMDLEMKKYGITDNDLLFEKKLDDFKMAQCVRRNVISIASHWLKNNNKYYSDIEIDLDAIKQLPEEGHYTDFVHCDDGDNNDISEVNECGDDNIERVIVPGIGEVSTFEKIKHQLKWPQIHADPVNEFNSNGYIVQAFPVLFPYGLGDYLNLKSKRITARVYFQYLMQKINRRFSKHKLFPYFALNSILRWEALSLGTLYMKKKPELKRRNIEHVKDLVKGSMTLPKSVMVYSSSIRGSKAYWMSPHVHGVLWVHGARKVVGFEEIPETEKKNVIDYFNLLVSAWNPNCNYVVTASYPCRIRVSQVEDKLEDLAALVNTVQTHKCSLRCLRQTSKVPRAEHGVRCRHHFPHKLQDCSTIQRNERGHLEFFPRRNDPNINKFMDFILRTYRTNHDPTPILSYDGFVRYISKYATKGEVKSEDLLNVLKMIVFNSDVNQSVKSVVQKLFINLAADRDYSFQEVIHLLKGHKLYKSSRTFVVLNLSDDEWQAQADISVLSDTATHHEKTIDTLSLYANRPEKRLDELLVDDNWENTCSLYAITMDMFPCSINVKETVIEDDDTNVETDYEDINKEDWMLIANLAGSAEPVEDFVLGQRPIDLSHPWSSNICDESFVEIFHNFLPNARKDSVITKGEIHLPKLSPDQKNVLLLLQRQIKSLQGQSSENYPLPRISLCEGFAGTGKSILLQTMVKLVDSDLGAGSSWVLAPTGSSALHVNGQTIHSAIRLNWADLGNVPDLKGESLFKWREKHEKVKFIFIEEYSIVGCKLMYILHRRLCQLTEVDQSFGGLFLWFIGNICQLPPVCDTPWYREDTRGAKAQVVAGSLLHKEIQTVYFLTSQLRQTNLHLLQCLENISTGKITENDKSILLSRFKTTSELDKLPQFYNAIHIFSRQKDVEIYNLHTVKCPNFGRI</sequence>
<evidence type="ECO:0000313" key="5">
    <source>
        <dbReference type="EMBL" id="KAK3911506.1"/>
    </source>
</evidence>
<dbReference type="GO" id="GO:0006310">
    <property type="term" value="P:DNA recombination"/>
    <property type="evidence" value="ECO:0007669"/>
    <property type="project" value="UniProtKB-KW"/>
</dbReference>
<keyword evidence="1 5" id="KW-0347">Helicase</keyword>
<keyword evidence="1" id="KW-0067">ATP-binding</keyword>
<feature type="region of interest" description="Disordered" evidence="2">
    <location>
        <begin position="1"/>
        <end position="34"/>
    </location>
</feature>
<dbReference type="Gene3D" id="3.40.50.300">
    <property type="entry name" value="P-loop containing nucleotide triphosphate hydrolases"/>
    <property type="match status" value="1"/>
</dbReference>
<evidence type="ECO:0000256" key="1">
    <source>
        <dbReference type="RuleBase" id="RU363044"/>
    </source>
</evidence>
<evidence type="ECO:0000259" key="4">
    <source>
        <dbReference type="Pfam" id="PF20209"/>
    </source>
</evidence>
<organism evidence="5 6">
    <name type="scientific">Frankliniella fusca</name>
    <dbReference type="NCBI Taxonomy" id="407009"/>
    <lineage>
        <taxon>Eukaryota</taxon>
        <taxon>Metazoa</taxon>
        <taxon>Ecdysozoa</taxon>
        <taxon>Arthropoda</taxon>
        <taxon>Hexapoda</taxon>
        <taxon>Insecta</taxon>
        <taxon>Pterygota</taxon>
        <taxon>Neoptera</taxon>
        <taxon>Paraneoptera</taxon>
        <taxon>Thysanoptera</taxon>
        <taxon>Terebrantia</taxon>
        <taxon>Thripoidea</taxon>
        <taxon>Thripidae</taxon>
        <taxon>Frankliniella</taxon>
    </lineage>
</organism>
<keyword evidence="1" id="KW-0227">DNA damage</keyword>